<dbReference type="Proteomes" id="UP000712600">
    <property type="component" value="Unassembled WGS sequence"/>
</dbReference>
<evidence type="ECO:0000313" key="2">
    <source>
        <dbReference type="Proteomes" id="UP000712600"/>
    </source>
</evidence>
<proteinExistence type="predicted"/>
<accession>A0A8S9R876</accession>
<protein>
    <submittedName>
        <fullName evidence="1">Uncharacterized protein</fullName>
    </submittedName>
</protein>
<reference evidence="1" key="1">
    <citation type="submission" date="2019-12" db="EMBL/GenBank/DDBJ databases">
        <title>Genome sequencing and annotation of Brassica cretica.</title>
        <authorList>
            <person name="Studholme D.J."/>
            <person name="Sarris P."/>
        </authorList>
    </citation>
    <scope>NUCLEOTIDE SEQUENCE</scope>
    <source>
        <strain evidence="1">PFS-109/04</strain>
        <tissue evidence="1">Leaf</tissue>
    </source>
</reference>
<organism evidence="1 2">
    <name type="scientific">Brassica cretica</name>
    <name type="common">Mustard</name>
    <dbReference type="NCBI Taxonomy" id="69181"/>
    <lineage>
        <taxon>Eukaryota</taxon>
        <taxon>Viridiplantae</taxon>
        <taxon>Streptophyta</taxon>
        <taxon>Embryophyta</taxon>
        <taxon>Tracheophyta</taxon>
        <taxon>Spermatophyta</taxon>
        <taxon>Magnoliopsida</taxon>
        <taxon>eudicotyledons</taxon>
        <taxon>Gunneridae</taxon>
        <taxon>Pentapetalae</taxon>
        <taxon>rosids</taxon>
        <taxon>malvids</taxon>
        <taxon>Brassicales</taxon>
        <taxon>Brassicaceae</taxon>
        <taxon>Brassiceae</taxon>
        <taxon>Brassica</taxon>
    </lineage>
</organism>
<comment type="caution">
    <text evidence="1">The sequence shown here is derived from an EMBL/GenBank/DDBJ whole genome shotgun (WGS) entry which is preliminary data.</text>
</comment>
<gene>
    <name evidence="1" type="ORF">F2Q69_00012187</name>
</gene>
<sequence length="181" mass="19437">MLSPSCFGSGRRPLLAFVVRSRGLAAPAIVWLILESRRDLSLSLDSLLVVGVGGMFLRSGGEAYLLCHYAGDARHFAVGCSEHWGGRRVLAPPRERQGCSGGPVPEASCGVWYAGGWYSSPFRFISLHRLVGLWSSMATRRPFGVTSSFGFSNYGSTLVSSDVAAVSFPKVQTLGFQSAFP</sequence>
<dbReference type="EMBL" id="QGKX02000996">
    <property type="protein sequence ID" value="KAF3559824.1"/>
    <property type="molecule type" value="Genomic_DNA"/>
</dbReference>
<evidence type="ECO:0000313" key="1">
    <source>
        <dbReference type="EMBL" id="KAF3559824.1"/>
    </source>
</evidence>
<dbReference type="AlphaFoldDB" id="A0A8S9R876"/>
<name>A0A8S9R876_BRACR</name>